<dbReference type="PROSITE" id="PS51375">
    <property type="entry name" value="PPR"/>
    <property type="match status" value="7"/>
</dbReference>
<proteinExistence type="inferred from homology"/>
<dbReference type="STRING" id="33114.A0A2G2XRH4"/>
<dbReference type="InterPro" id="IPR046960">
    <property type="entry name" value="PPR_At4g14850-like_plant"/>
</dbReference>
<accession>A0A2G2XRH4</accession>
<name>A0A2G2XRH4_CAPBA</name>
<gene>
    <name evidence="4" type="ORF">CQW23_02460</name>
</gene>
<feature type="repeat" description="PPR" evidence="3">
    <location>
        <begin position="539"/>
        <end position="573"/>
    </location>
</feature>
<evidence type="ECO:0000313" key="5">
    <source>
        <dbReference type="Proteomes" id="UP000224567"/>
    </source>
</evidence>
<reference evidence="5" key="2">
    <citation type="journal article" date="2017" name="J. Anim. Genet.">
        <title>Multiple reference genome sequences of hot pepper reveal the massive evolution of plant disease resistance genes by retroduplication.</title>
        <authorList>
            <person name="Kim S."/>
            <person name="Park J."/>
            <person name="Yeom S.-I."/>
            <person name="Kim Y.-M."/>
            <person name="Seo E."/>
            <person name="Kim K.-T."/>
            <person name="Kim M.-S."/>
            <person name="Lee J.M."/>
            <person name="Cheong K."/>
            <person name="Shin H.-S."/>
            <person name="Kim S.-B."/>
            <person name="Han K."/>
            <person name="Lee J."/>
            <person name="Park M."/>
            <person name="Lee H.-A."/>
            <person name="Lee H.-Y."/>
            <person name="Lee Y."/>
            <person name="Oh S."/>
            <person name="Lee J.H."/>
            <person name="Choi E."/>
            <person name="Choi E."/>
            <person name="Lee S.E."/>
            <person name="Jeon J."/>
            <person name="Kim H."/>
            <person name="Choi G."/>
            <person name="Song H."/>
            <person name="Lee J."/>
            <person name="Lee S.-C."/>
            <person name="Kwon J.-K."/>
            <person name="Lee H.-Y."/>
            <person name="Koo N."/>
            <person name="Hong Y."/>
            <person name="Kim R.W."/>
            <person name="Kang W.-H."/>
            <person name="Huh J.H."/>
            <person name="Kang B.-C."/>
            <person name="Yang T.-J."/>
            <person name="Lee Y.-H."/>
            <person name="Bennetzen J.L."/>
            <person name="Choi D."/>
        </authorList>
    </citation>
    <scope>NUCLEOTIDE SEQUENCE [LARGE SCALE GENOMIC DNA]</scope>
    <source>
        <strain evidence="5">cv. PBC81</strain>
    </source>
</reference>
<dbReference type="InterPro" id="IPR002885">
    <property type="entry name" value="PPR_rpt"/>
</dbReference>
<dbReference type="FunFam" id="1.25.40.10:FF:000348">
    <property type="entry name" value="Pentatricopeptide repeat-containing protein chloroplastic"/>
    <property type="match status" value="1"/>
</dbReference>
<sequence length="718" mass="80519">MNPPLFSGSKSEEAPQEFLSQVDRGTDAEPIEWEDFAAVFLDRFFPLELREAKGQFNHSPIPFGHPTQQGATFSITSGQCQNKFYALQSRHDQKSSPDIVTGIVHAYEPLHSALTHLVYQYTPRANAYFLLRYDVSYHRLDAVSCNIMLCGYVKFGFLNEAYEMFDKMTERNCVTYTTMIMGLVQKGFWSEAIWVFRDMRYFGVGPNEVTLVNVISAYLHCGGIKVDKMLHGLVLKVGVKDFVHVSTNLLHLYCLNGCLKDASMLFNEMREKNVVSWNVMLNGYTKAGLVDFGKEVFEHIVDKDVVSWGTIIDGYLQAARLNDAVKMYREMMCTGLHPNDVMIVDFLSTCGQVMSNFEGRQFHCVTVKMGFDLLDFIQATIIHFYAACGEVDLAHLQFEIGNKDHVACWNALIAGLVRNRKIDEARRLFDQMPARDVFTWSSMISGYSQSEQPDLALELFHVMLAGGVKPNEITMVSVVSSIASLGTLKEGRWAHHYICKNPIPLTDNLSAALIDMYAKCASVNDAFEVFNQIREKAVDVSPWNAIICGLAMHGHAHLSLRIFSDLLKQNIKPNSITFIGVLSACCHAGLVEAGEKHFQSMTKLYNVKPNIKHYGCMVDLFGRAGRLKEAEELIRTMPMEADIIIWGTLLAASKTHGNTEIGERAAENLARVEPSHGPSRVLLSNIHADAGKWDDAFLTRQAMRSQGLTRSTAYSSVV</sequence>
<dbReference type="Pfam" id="PF01535">
    <property type="entry name" value="PPR"/>
    <property type="match status" value="4"/>
</dbReference>
<dbReference type="InterPro" id="IPR011990">
    <property type="entry name" value="TPR-like_helical_dom_sf"/>
</dbReference>
<evidence type="ECO:0000256" key="2">
    <source>
        <dbReference type="ARBA" id="ARBA00061659"/>
    </source>
</evidence>
<dbReference type="EMBL" id="MLFT02000001">
    <property type="protein sequence ID" value="PHT60097.1"/>
    <property type="molecule type" value="Genomic_DNA"/>
</dbReference>
<organism evidence="4 5">
    <name type="scientific">Capsicum baccatum</name>
    <name type="common">Peruvian pepper</name>
    <dbReference type="NCBI Taxonomy" id="33114"/>
    <lineage>
        <taxon>Eukaryota</taxon>
        <taxon>Viridiplantae</taxon>
        <taxon>Streptophyta</taxon>
        <taxon>Embryophyta</taxon>
        <taxon>Tracheophyta</taxon>
        <taxon>Spermatophyta</taxon>
        <taxon>Magnoliopsida</taxon>
        <taxon>eudicotyledons</taxon>
        <taxon>Gunneridae</taxon>
        <taxon>Pentapetalae</taxon>
        <taxon>asterids</taxon>
        <taxon>lamiids</taxon>
        <taxon>Solanales</taxon>
        <taxon>Solanaceae</taxon>
        <taxon>Solanoideae</taxon>
        <taxon>Capsiceae</taxon>
        <taxon>Capsicum</taxon>
    </lineage>
</organism>
<keyword evidence="1" id="KW-0677">Repeat</keyword>
<feature type="repeat" description="PPR" evidence="3">
    <location>
        <begin position="273"/>
        <end position="303"/>
    </location>
</feature>
<dbReference type="Proteomes" id="UP000224567">
    <property type="component" value="Unassembled WGS sequence"/>
</dbReference>
<evidence type="ECO:0000256" key="1">
    <source>
        <dbReference type="ARBA" id="ARBA00022737"/>
    </source>
</evidence>
<dbReference type="Gene3D" id="1.25.40.10">
    <property type="entry name" value="Tetratricopeptide repeat domain"/>
    <property type="match status" value="5"/>
</dbReference>
<dbReference type="PANTHER" id="PTHR47926">
    <property type="entry name" value="PENTATRICOPEPTIDE REPEAT-CONTAINING PROTEIN"/>
    <property type="match status" value="1"/>
</dbReference>
<comment type="similarity">
    <text evidence="2">Belongs to the PPR family. PCMP-E subfamily.</text>
</comment>
<feature type="repeat" description="PPR" evidence="3">
    <location>
        <begin position="172"/>
        <end position="206"/>
    </location>
</feature>
<reference evidence="4 5" key="1">
    <citation type="journal article" date="2017" name="Genome Biol.">
        <title>New reference genome sequences of hot pepper reveal the massive evolution of plant disease-resistance genes by retroduplication.</title>
        <authorList>
            <person name="Kim S."/>
            <person name="Park J."/>
            <person name="Yeom S.I."/>
            <person name="Kim Y.M."/>
            <person name="Seo E."/>
            <person name="Kim K.T."/>
            <person name="Kim M.S."/>
            <person name="Lee J.M."/>
            <person name="Cheong K."/>
            <person name="Shin H.S."/>
            <person name="Kim S.B."/>
            <person name="Han K."/>
            <person name="Lee J."/>
            <person name="Park M."/>
            <person name="Lee H.A."/>
            <person name="Lee H.Y."/>
            <person name="Lee Y."/>
            <person name="Oh S."/>
            <person name="Lee J.H."/>
            <person name="Choi E."/>
            <person name="Choi E."/>
            <person name="Lee S.E."/>
            <person name="Jeon J."/>
            <person name="Kim H."/>
            <person name="Choi G."/>
            <person name="Song H."/>
            <person name="Lee J."/>
            <person name="Lee S.C."/>
            <person name="Kwon J.K."/>
            <person name="Lee H.Y."/>
            <person name="Koo N."/>
            <person name="Hong Y."/>
            <person name="Kim R.W."/>
            <person name="Kang W.H."/>
            <person name="Huh J.H."/>
            <person name="Kang B.C."/>
            <person name="Yang T.J."/>
            <person name="Lee Y.H."/>
            <person name="Bennetzen J.L."/>
            <person name="Choi D."/>
        </authorList>
    </citation>
    <scope>NUCLEOTIDE SEQUENCE [LARGE SCALE GENOMIC DNA]</scope>
    <source>
        <strain evidence="5">cv. PBC81</strain>
    </source>
</reference>
<feature type="repeat" description="PPR" evidence="3">
    <location>
        <begin position="405"/>
        <end position="435"/>
    </location>
</feature>
<dbReference type="NCBIfam" id="TIGR00756">
    <property type="entry name" value="PPR"/>
    <property type="match status" value="8"/>
</dbReference>
<dbReference type="OrthoDB" id="601293at2759"/>
<feature type="repeat" description="PPR" evidence="3">
    <location>
        <begin position="436"/>
        <end position="470"/>
    </location>
</feature>
<dbReference type="Pfam" id="PF13041">
    <property type="entry name" value="PPR_2"/>
    <property type="match status" value="3"/>
</dbReference>
<evidence type="ECO:0000256" key="3">
    <source>
        <dbReference type="PROSITE-ProRule" id="PRU00708"/>
    </source>
</evidence>
<keyword evidence="5" id="KW-1185">Reference proteome</keyword>
<feature type="repeat" description="PPR" evidence="3">
    <location>
        <begin position="304"/>
        <end position="338"/>
    </location>
</feature>
<protein>
    <submittedName>
        <fullName evidence="4">Pentatricopeptide repeat-containing protein, mitochondrial</fullName>
    </submittedName>
</protein>
<dbReference type="GO" id="GO:0009451">
    <property type="term" value="P:RNA modification"/>
    <property type="evidence" value="ECO:0007669"/>
    <property type="project" value="InterPro"/>
</dbReference>
<dbReference type="Pfam" id="PF12854">
    <property type="entry name" value="PPR_1"/>
    <property type="match status" value="1"/>
</dbReference>
<dbReference type="PANTHER" id="PTHR47926:SF407">
    <property type="entry name" value="(WILD MALAYSIAN BANANA) HYPOTHETICAL PROTEIN"/>
    <property type="match status" value="1"/>
</dbReference>
<dbReference type="FunFam" id="1.25.40.10:FF:000212">
    <property type="entry name" value="Pentatricopeptide repeat-containing protein At2g03380, mitochondrial"/>
    <property type="match status" value="1"/>
</dbReference>
<feature type="repeat" description="PPR" evidence="3">
    <location>
        <begin position="141"/>
        <end position="171"/>
    </location>
</feature>
<dbReference type="GO" id="GO:0003723">
    <property type="term" value="F:RNA binding"/>
    <property type="evidence" value="ECO:0007669"/>
    <property type="project" value="InterPro"/>
</dbReference>
<dbReference type="InterPro" id="IPR046848">
    <property type="entry name" value="E_motif"/>
</dbReference>
<dbReference type="AlphaFoldDB" id="A0A2G2XRH4"/>
<comment type="caution">
    <text evidence="4">The sequence shown here is derived from an EMBL/GenBank/DDBJ whole genome shotgun (WGS) entry which is preliminary data.</text>
</comment>
<evidence type="ECO:0000313" key="4">
    <source>
        <dbReference type="EMBL" id="PHT60097.1"/>
    </source>
</evidence>
<dbReference type="Pfam" id="PF20431">
    <property type="entry name" value="E_motif"/>
    <property type="match status" value="1"/>
</dbReference>